<keyword evidence="1" id="KW-0812">Transmembrane</keyword>
<accession>A0A944C932</accession>
<dbReference type="Proteomes" id="UP000705379">
    <property type="component" value="Unassembled WGS sequence"/>
</dbReference>
<gene>
    <name evidence="2" type="ORF">DYI23_03030</name>
</gene>
<organism evidence="2 3">
    <name type="scientific">Roseibium polysiphoniae</name>
    <dbReference type="NCBI Taxonomy" id="2571221"/>
    <lineage>
        <taxon>Bacteria</taxon>
        <taxon>Pseudomonadati</taxon>
        <taxon>Pseudomonadota</taxon>
        <taxon>Alphaproteobacteria</taxon>
        <taxon>Hyphomicrobiales</taxon>
        <taxon>Stappiaceae</taxon>
        <taxon>Roseibium</taxon>
    </lineage>
</organism>
<name>A0A944C932_9HYPH</name>
<sequence>MNLSSRYFIVYIFAAFMFGFSLMVALNTDAAERTVKRLVVDGNELIVLSQRAYHAVDLDEMGDIFVRLHAAGIYMPTALLGAVEKELEDVARRID</sequence>
<reference evidence="2" key="1">
    <citation type="submission" date="2018-08" db="EMBL/GenBank/DDBJ databases">
        <authorList>
            <person name="Jin W."/>
            <person name="Wang H."/>
            <person name="Yang Y."/>
            <person name="Li M."/>
            <person name="Liu J."/>
        </authorList>
    </citation>
    <scope>NUCLEOTIDE SEQUENCE</scope>
    <source>
        <strain evidence="2">AESS21</strain>
    </source>
</reference>
<feature type="transmembrane region" description="Helical" evidence="1">
    <location>
        <begin position="6"/>
        <end position="26"/>
    </location>
</feature>
<protein>
    <submittedName>
        <fullName evidence="2">Uncharacterized protein</fullName>
    </submittedName>
</protein>
<evidence type="ECO:0000313" key="3">
    <source>
        <dbReference type="Proteomes" id="UP000705379"/>
    </source>
</evidence>
<reference evidence="2" key="2">
    <citation type="journal article" date="2021" name="Microorganisms">
        <title>Bacterial Dimethylsulfoniopropionate Biosynthesis in the East China Sea.</title>
        <authorList>
            <person name="Liu J."/>
            <person name="Zhang Y."/>
            <person name="Liu J."/>
            <person name="Zhong H."/>
            <person name="Williams B.T."/>
            <person name="Zheng Y."/>
            <person name="Curson A.R.J."/>
            <person name="Sun C."/>
            <person name="Sun H."/>
            <person name="Song D."/>
            <person name="Wagner Mackenzie B."/>
            <person name="Bermejo Martinez A."/>
            <person name="Todd J.D."/>
            <person name="Zhang X.H."/>
        </authorList>
    </citation>
    <scope>NUCLEOTIDE SEQUENCE</scope>
    <source>
        <strain evidence="2">AESS21</strain>
    </source>
</reference>
<proteinExistence type="predicted"/>
<dbReference type="AlphaFoldDB" id="A0A944C932"/>
<dbReference type="RefSeq" id="WP_213214844.1">
    <property type="nucleotide sequence ID" value="NZ_QTKU01000001.1"/>
</dbReference>
<comment type="caution">
    <text evidence="2">The sequence shown here is derived from an EMBL/GenBank/DDBJ whole genome shotgun (WGS) entry which is preliminary data.</text>
</comment>
<keyword evidence="1" id="KW-0472">Membrane</keyword>
<dbReference type="EMBL" id="QTKU01000001">
    <property type="protein sequence ID" value="MBS8259183.1"/>
    <property type="molecule type" value="Genomic_DNA"/>
</dbReference>
<keyword evidence="1" id="KW-1133">Transmembrane helix</keyword>
<evidence type="ECO:0000313" key="2">
    <source>
        <dbReference type="EMBL" id="MBS8259183.1"/>
    </source>
</evidence>
<evidence type="ECO:0000256" key="1">
    <source>
        <dbReference type="SAM" id="Phobius"/>
    </source>
</evidence>